<protein>
    <recommendedName>
        <fullName evidence="8">Genome polyprotein</fullName>
    </recommendedName>
</protein>
<keyword evidence="35" id="KW-0694">RNA-binding</keyword>
<evidence type="ECO:0000256" key="43">
    <source>
        <dbReference type="ARBA" id="ARBA00023184"/>
    </source>
</evidence>
<comment type="catalytic activity">
    <reaction evidence="50">
        <text>a ribonucleoside 5'-triphosphate + H2O = a ribonucleoside 5'-diphosphate + phosphate + H(+)</text>
        <dbReference type="Rhea" id="RHEA:23680"/>
        <dbReference type="ChEBI" id="CHEBI:15377"/>
        <dbReference type="ChEBI" id="CHEBI:15378"/>
        <dbReference type="ChEBI" id="CHEBI:43474"/>
        <dbReference type="ChEBI" id="CHEBI:57930"/>
        <dbReference type="ChEBI" id="CHEBI:61557"/>
        <dbReference type="EC" id="3.6.1.15"/>
    </reaction>
</comment>
<sequence>MGKQRHVGRRAAGPNSQQPLGTPLWESLPGDLVARIIRLYGLVDESQITRRHLPGYQPRRRAPCRAPKPGPAPQLQLTLELAMQTPLPPPSPEEEDFFFFQPEEEEVSIPDSWECLLDESPIPVEAITSITESLDVAVTTNPLHTPTPVGACATGSSGGTDVPVTIPPEHIAPGKGALSQQEYCRKLIRQISLAGDFYESPDTTIFLQNGATPLDELTCEISREMGMHHWDCLACSWVAAPIPEAVPRRTPIASPYAPAGPDDVAVVVQAFLPIPETPNRYAVLDGMAMWGVGPDLTSWLATAPRCKGPPKRRFKPRKRTFFRVPPCPMPDLRTSDEAKPREFLHTSWPRVHQRRWLTGTGAKLRRRICALAKLLLSTGENTKLRQLLLAAPAHGVFLSMHQDGYLGPNPWGLTQDAYFPCSPKPFIMDDPEEEYWCGDNYLGRGVTHRCGRFVVFEARDMPAPFERASRLNDALDALKANSRALERVASRPPPVRPLIGESRGNYVRTARGWQQRNRGRSRSRRRSRSRGRSSSRPQSHGVFRTLAVTSARARQEGRSGLANMLDTLVNYVLLPGHRQWLPEPRHQTRNLGYLIDSPLGWCRDVVGLTPVIGVPCEMIAGAICCAVRLAENALNALTRPMGFTLFLLALLMLVGPSSGARACKDKGKFFMSSACSPEDIHWMTSSVAFHKVGCVPCVGGKCWKQLSVGISVREERGSEARARSAMLDVSMALFLACKVSSMGEVCFPMLVAFDMVKKYGNFFHHATSCKCDCNTYLEAAPSISSHIAFDWEVMADALDLIAIYEILKDLAVGLWDTFLFQHPMATVAAIYMALELDIVGLVCLALVVGDADSALMPDQGGAAGSPFLAMLLARLLPRRLLALWMLVGGLIGLAQAQQVSYQYLEDIGLATPLTLVVFCALLSMFLIWRLTRSWRAALVGALALAPTCHAGFGRPVPHDRENISDLAHALQAFTTQGNAVARRVPTFIKWVNTSDAIIVKTGGCEEGICNSCATLGWVETSANVNKTAFLCVSHYITMWAYPATPNRTYSTVGVPSGACGWFNMTSRKLLRSCIVDRRKDYCRTRNGYTAYPFAPIADCRIPPWLWENATLCRDSPYQTTIGLRAIPICLGECTTPKCMIPSEGQWLPQRGLPVKEGWAYATGALGTDLLTFSTDNKTQFFFAGVYLPKGSWVHHNYILAAFGYCMGGRWTVVFYLMVVILAQEVWGATPAAVGSCVMAGAFASTRTWEGVLAALCLVCVLRHQWGWVPTLLAKLLGGLPLLAMIMTTIAWVGPRKSAMGFQVCFDIDIEKVTMFDWTPTTCLCFSVIFLRVWMETQHGRYEAARVYYYSTVWHEAIRHAATWVGGKLASDAGMLFIFSSTFIMPEITIIIFGVYGSLLVLVDCLYWAVLVTIRHHPPTVPKWLKPILRLAALVPQFQDTVARATLTLALRRGHGVTPSDEVRLRPRAERRGLQWWARTMASRENSRQNIPVGTTWEKCSYQPTKGFDIEQQSSHGFLRTLVSSFTGRQEMELCGSVVELRTPMSSHLATIVGGALYATYHGSKGRPLASPSGPIIAQQVVPTRDLAVYPRPYNSSTLGLCCCTRPRKLFLMVKDGTIHPLNPLSDIKATLVEPLPLSTLKGSSGAPVLCPYGDVYGIFTHCCHARGVASLIRFTPLQGLANPETGVPSSVKPLTVDNLPQVTTDGQICMLHAPTGSGKSTQVPDYYVRKGLRVLVLVPNVAAVRALVPYVRSKYGTDPSMYCAGEKHLRPSKLTYSTYGMYCAGLHKNTSCFDVIILDEAHASDGTTILGIGLALRTFVPGCGRLYICATATPPGYQLTKHPDIEEEQLPDDGDIPFYGKKLDSSIYLTGRHVIFVPSKDGCMEIAAQLRQKGVKAVHYFRGETPDLPPTGDLVVVATDALCAGYNGDFDSVTDSGVEVSARVDVDYNPSFTLLLEVLPEGADTKAQRRGRTGRGRPGKYYYATANCLPVSVHQEATIIQTYDTGVVWHKMTVSAIAECLEAYNGATGLRPLPQRIGMWATVMSKFEHLGNITETQRLRDAGCPYPLLGAAQVRECKHKSAPYPDRSPWWKAAGPEPGPASNRCPLLFNLMKDHRTSRPWEECEPTRTIRGILASDDPCSVLLGAIAAGTLFAVLMQAAEKMACMVVSKSWRVVVTAKGFVTEPAQGSVEIFDKLHPCSSGLELQEKCILWASQCKDYVSGLWYHPPTAAVSYADQAAQWLRVQGISIGPALALGAGIMVGQANPVLACIASMVAGNYTATEGAVTTSIALGAAIMSSLSGTPGTSMMVGGGYLAGAALRCFGLGEFLWSFGATYGGAAAAASFTFDAMTGRGWEISMGNIINCLLSPTGAVIGSIFGFLLARAVTGDKGTWTNRLLAMLHRSSVLPDNFFLDSKADTDVFSAALKNMRLWDIMERLTDKIGSQDSPCDGPVYFLWEAGVAIARWMVNKVSSLRDWIRPKFPLFGCSDPAPLKGDGSITTTCLCGCEVTAVVREGRCITKASSGVCWYNWSYGMPYNSTTTTTGNVEPVDPDPNSRCGYPYAISDWVEAIKVGHDLFQVVGTTTLLLTNPELQRALKRPPCYEGSSIRSKTLKRVPRTTTTGLVPISDDDHRLPFVFDISIDNRGPFPDLAAALAARTRKAAGRATRAELQDQVDDFEAHSQLRLMDYFERTGNWLYETPIDKIKEAITAPSDGHSPPDVGGTGIGFKPPKIYKSGPDGRPPRYYMDRPSEEHIRAKEKEMNDKKTAKWVAEAKERSHFDKFMKTIFECRVPDEENEEFVDAPSYPTPDADDYSSMPSLEPSNYDSDTEVDTSGTSDLQMENITEPLHYRSAAYNSTITLADVHPDGTGSCLTKVTVVPKAIPVVPKPTTVKPKDASPLPTATKKDLESKELKTPPVDKATKQGPAPAVAAPAAATTKPKAAPQAAPKAAETPAPVAKKEPPKVAPAQPVTASKPTPQAKTETITTLGAEAPPAGVHSQATKSPATEGAGGSAVPPPAQSKPKVKTISDQEAKELDDLAASLCSELWVWEDEDPAPAAAKKEAVAALTTQASEKPSELPKGHLPPTPQEVSLEEVMVVGLKPKETKSDTKAGSETPTQKPGAPKQPEPVKTKPPPQTSGGGGPDAEEPKPPLPVPMEGFFVFGKPYPWLMNFLREAGMKVGSKNPKFVFYCENLVPKVDLFPSAIHWFVTSRPNWDKWEAFKDSKYKVGTCTADTKNLLGKAIKGAEYDEREFDLIHHPSRSPISKLTTKIVGHPRIDARGCPDFDVSGIGLKRSEGYCIGAVLTNTPDYRAFKKLESKAWTKTFWIILNSNRDDLILASNLADPCVSVHNLSPTSIRSLKVYMATDKMPNADQRNIALQNIPMQECADGKEEDAEDKTYAPCGDSWNECSMSYDWFGTPITTKRVGCLLKPVNRTTYGLGANKCTLFHTTPDTLPARAAKVTFDRTAIPGGHNYDKYVALAKARASKVCAKRMSFENAVKLLNSNTAASHVSGLTAADAKQCSSYAKEQVRAAAAGVRNGDARYTTCTLAPKVELFVRRPDKGYSTKASRFIVYPPLETRIVEKMFLGGISNETAKAVLKEEYGFQYTPREDTDRKVAAWRRLKNPMMLTTDAIAFDSQVTPEDIEIESQIFQSATRDELLKADIRALHDNLYKGSLMQNTDGERIGMRNCRASGVYTTSSGNCITNWIKTHAALADTGIKDFTLTICGDDLQIITESSGDPAKDRNLAGMLQNRLNTLGLRGEGVNIAYSLDELEVCSNHITTCEQNGREVYIQSRKSLIPLGRASAETTKSNPMDRWVGNMIAYWPTVWASRVLSVAFMDIVTRCEQKEVTFEYWGNHYKVPISKLPGVIASLHGKYCFTSRNYTPQAVSECNNTLTVLGCKTLSAYRRQAKHILHRCYKMGGTYKDLGRYLLGWSNNMPLEEVPAVKAWALSDLWSGAKVDLTLKRARQIWTEEGAWRDIIIGAIIGVLAVVFFYR</sequence>
<dbReference type="GO" id="GO:0003968">
    <property type="term" value="F:RNA-directed RNA polymerase activity"/>
    <property type="evidence" value="ECO:0007669"/>
    <property type="project" value="UniProtKB-KW"/>
</dbReference>
<keyword evidence="16" id="KW-0945">Host-virus interaction</keyword>
<evidence type="ECO:0000256" key="14">
    <source>
        <dbReference type="ARBA" id="ARBA00022561"/>
    </source>
</evidence>
<evidence type="ECO:0000259" key="55">
    <source>
        <dbReference type="PROSITE" id="PS51192"/>
    </source>
</evidence>
<evidence type="ECO:0000256" key="53">
    <source>
        <dbReference type="SAM" id="Phobius"/>
    </source>
</evidence>
<dbReference type="InterPro" id="IPR001490">
    <property type="entry name" value="HCV_NS4b"/>
</dbReference>
<dbReference type="GO" id="GO:0044167">
    <property type="term" value="C:host cell endoplasmic reticulum membrane"/>
    <property type="evidence" value="ECO:0007669"/>
    <property type="project" value="UniProtKB-SubCell"/>
</dbReference>
<keyword evidence="12" id="KW-1168">Fusion of virus membrane with host membrane</keyword>
<dbReference type="PROSITE" id="PS51822">
    <property type="entry name" value="HV_PV_NS3_PRO"/>
    <property type="match status" value="1"/>
</dbReference>
<keyword evidence="22" id="KW-0548">Nucleotidyltransferase</keyword>
<keyword evidence="18" id="KW-1090">Inhibition of host innate immune response by virus</keyword>
<dbReference type="GO" id="GO:0005524">
    <property type="term" value="F:ATP binding"/>
    <property type="evidence" value="ECO:0007669"/>
    <property type="project" value="UniProtKB-KW"/>
</dbReference>
<evidence type="ECO:0000256" key="19">
    <source>
        <dbReference type="ARBA" id="ARBA00022670"/>
    </source>
</evidence>
<dbReference type="GO" id="GO:0042025">
    <property type="term" value="C:host cell nucleus"/>
    <property type="evidence" value="ECO:0007669"/>
    <property type="project" value="UniProtKB-SubCell"/>
</dbReference>
<evidence type="ECO:0000256" key="4">
    <source>
        <dbReference type="ARBA" id="ARBA00004291"/>
    </source>
</evidence>
<feature type="region of interest" description="Disordered" evidence="52">
    <location>
        <begin position="509"/>
        <end position="541"/>
    </location>
</feature>
<feature type="region of interest" description="Disordered" evidence="52">
    <location>
        <begin position="3055"/>
        <end position="3092"/>
    </location>
</feature>
<feature type="region of interest" description="Disordered" evidence="52">
    <location>
        <begin position="2711"/>
        <end position="2746"/>
    </location>
</feature>
<dbReference type="GO" id="GO:0044186">
    <property type="term" value="C:host cell lipid droplet"/>
    <property type="evidence" value="ECO:0007669"/>
    <property type="project" value="UniProtKB-SubCell"/>
</dbReference>
<evidence type="ECO:0000256" key="17">
    <source>
        <dbReference type="ARBA" id="ARBA00022595"/>
    </source>
</evidence>
<dbReference type="GO" id="GO:0006508">
    <property type="term" value="P:proteolysis"/>
    <property type="evidence" value="ECO:0007669"/>
    <property type="project" value="UniProtKB-KW"/>
</dbReference>
<dbReference type="GO" id="GO:0052170">
    <property type="term" value="P:symbiont-mediated suppression of host innate immune response"/>
    <property type="evidence" value="ECO:0007669"/>
    <property type="project" value="UniProtKB-KW"/>
</dbReference>
<dbReference type="GO" id="GO:0003723">
    <property type="term" value="F:RNA binding"/>
    <property type="evidence" value="ECO:0007669"/>
    <property type="project" value="UniProtKB-KW"/>
</dbReference>
<evidence type="ECO:0000256" key="29">
    <source>
        <dbReference type="ARBA" id="ARBA00022825"/>
    </source>
</evidence>
<feature type="transmembrane region" description="Helical" evidence="53">
    <location>
        <begin position="2362"/>
        <end position="2383"/>
    </location>
</feature>
<keyword evidence="41 53" id="KW-0472">Membrane</keyword>
<feature type="region of interest" description="Disordered" evidence="52">
    <location>
        <begin position="2886"/>
        <end position="3033"/>
    </location>
</feature>
<feature type="region of interest" description="Disordered" evidence="52">
    <location>
        <begin position="51"/>
        <end position="73"/>
    </location>
</feature>
<feature type="transmembrane region" description="Helical" evidence="53">
    <location>
        <begin position="2328"/>
        <end position="2350"/>
    </location>
</feature>
<keyword evidence="10" id="KW-1113">Inhibition of host RLR pathway by virus</keyword>
<keyword evidence="39" id="KW-1072">Activation of host autophagy by virus</keyword>
<keyword evidence="36" id="KW-0693">Viral RNA replication</keyword>
<feature type="transmembrane region" description="Helical" evidence="53">
    <location>
        <begin position="1271"/>
        <end position="1292"/>
    </location>
</feature>
<evidence type="ECO:0000256" key="18">
    <source>
        <dbReference type="ARBA" id="ARBA00022632"/>
    </source>
</evidence>
<dbReference type="InterPro" id="IPR002519">
    <property type="entry name" value="HCV_Env"/>
</dbReference>
<dbReference type="GO" id="GO:0004252">
    <property type="term" value="F:serine-type endopeptidase activity"/>
    <property type="evidence" value="ECO:0007669"/>
    <property type="project" value="InterPro"/>
</dbReference>
<evidence type="ECO:0000256" key="50">
    <source>
        <dbReference type="ARBA" id="ARBA00047631"/>
    </source>
</evidence>
<evidence type="ECO:0000256" key="12">
    <source>
        <dbReference type="ARBA" id="ARBA00022506"/>
    </source>
</evidence>
<keyword evidence="44" id="KW-1041">Host lipid droplet</keyword>
<keyword evidence="42" id="KW-0325">Glycoprotein</keyword>
<feature type="domain" description="RdRp catalytic" evidence="54">
    <location>
        <begin position="3628"/>
        <end position="3746"/>
    </location>
</feature>
<reference evidence="57" key="1">
    <citation type="journal article" date="2018" name="Nature">
        <title>The evolutionary history of vertebrate RNA viruses.</title>
        <authorList>
            <person name="Shi M."/>
            <person name="Lin X.D."/>
            <person name="Chen X."/>
            <person name="Tian J.H."/>
            <person name="Chen L.J."/>
            <person name="Li K."/>
            <person name="Wang W."/>
            <person name="Eden J.S."/>
            <person name="Shen J.J."/>
            <person name="Liu L."/>
            <person name="Holmes E.C."/>
            <person name="Zhang Y.Z."/>
        </authorList>
    </citation>
    <scope>NUCLEOTIDE SEQUENCE</scope>
    <source>
        <strain evidence="57">PXJHG3419</strain>
    </source>
</reference>
<keyword evidence="23" id="KW-0479">Metal-binding</keyword>
<keyword evidence="24" id="KW-0547">Nucleotide-binding</keyword>
<feature type="compositionally biased region" description="Polar residues" evidence="52">
    <location>
        <begin position="2816"/>
        <end position="2835"/>
    </location>
</feature>
<dbReference type="GO" id="GO:0019087">
    <property type="term" value="P:symbiont-mediated transformation of host cell"/>
    <property type="evidence" value="ECO:0007669"/>
    <property type="project" value="InterPro"/>
</dbReference>
<feature type="transmembrane region" description="Helical" evidence="53">
    <location>
        <begin position="824"/>
        <end position="848"/>
    </location>
</feature>
<evidence type="ECO:0000256" key="23">
    <source>
        <dbReference type="ARBA" id="ARBA00022723"/>
    </source>
</evidence>
<dbReference type="InterPro" id="IPR002166">
    <property type="entry name" value="RNA_pol_HCV"/>
</dbReference>
<feature type="region of interest" description="Disordered" evidence="52">
    <location>
        <begin position="2796"/>
        <end position="2835"/>
    </location>
</feature>
<evidence type="ECO:0000256" key="47">
    <source>
        <dbReference type="ARBA" id="ARBA00023280"/>
    </source>
</evidence>
<dbReference type="InterPro" id="IPR014001">
    <property type="entry name" value="Helicase_ATP-bd"/>
</dbReference>
<dbReference type="InterPro" id="IPR043502">
    <property type="entry name" value="DNA/RNA_pol_sf"/>
</dbReference>
<evidence type="ECO:0000256" key="13">
    <source>
        <dbReference type="ARBA" id="ARBA00022510"/>
    </source>
</evidence>
<keyword evidence="15" id="KW-1048">Host nucleus</keyword>
<evidence type="ECO:0000256" key="37">
    <source>
        <dbReference type="ARBA" id="ARBA00022989"/>
    </source>
</evidence>
<keyword evidence="30" id="KW-1114">Inhibition of host interferon signaling pathway by virus</keyword>
<dbReference type="PROSITE" id="PS50507">
    <property type="entry name" value="RDRP_SSRNA_POS"/>
    <property type="match status" value="1"/>
</dbReference>
<dbReference type="InterPro" id="IPR004109">
    <property type="entry name" value="HepC_NS3_protease"/>
</dbReference>
<dbReference type="PROSITE" id="PS51192">
    <property type="entry name" value="HELICASE_ATP_BIND_1"/>
    <property type="match status" value="1"/>
</dbReference>
<feature type="domain" description="Helicase ATP-binding" evidence="55">
    <location>
        <begin position="1700"/>
        <end position="1852"/>
    </location>
</feature>
<dbReference type="InterPro" id="IPR009003">
    <property type="entry name" value="Peptidase_S1_PA"/>
</dbReference>
<dbReference type="Gene3D" id="2.40.10.10">
    <property type="entry name" value="Trypsin-like serine proteases"/>
    <property type="match status" value="1"/>
</dbReference>
<feature type="transmembrane region" description="Helical" evidence="53">
    <location>
        <begin position="731"/>
        <end position="753"/>
    </location>
</feature>
<keyword evidence="49" id="KW-0407">Ion channel</keyword>
<evidence type="ECO:0000256" key="39">
    <source>
        <dbReference type="ARBA" id="ARBA00023050"/>
    </source>
</evidence>
<keyword evidence="27" id="KW-0347">Helicase</keyword>
<dbReference type="GO" id="GO:0039654">
    <property type="term" value="P:fusion of virus membrane with host endosome membrane"/>
    <property type="evidence" value="ECO:0007669"/>
    <property type="project" value="UniProtKB-KW"/>
</dbReference>
<keyword evidence="33" id="KW-1043">Host membrane</keyword>
<feature type="compositionally biased region" description="Pro residues" evidence="52">
    <location>
        <begin position="3124"/>
        <end position="3137"/>
    </location>
</feature>
<keyword evidence="45" id="KW-1035">Host cytoplasm</keyword>
<dbReference type="Gene3D" id="2.20.25.210">
    <property type="entry name" value="Hepatitis C NS5A, domain 1B"/>
    <property type="match status" value="1"/>
</dbReference>
<keyword evidence="21 53" id="KW-0812">Transmembrane</keyword>
<dbReference type="SUPFAM" id="SSF50494">
    <property type="entry name" value="Trypsin-like serine proteases"/>
    <property type="match status" value="1"/>
</dbReference>
<evidence type="ECO:0000259" key="56">
    <source>
        <dbReference type="PROSITE" id="PS51822"/>
    </source>
</evidence>
<keyword evidence="43" id="KW-1038">Host endoplasmic reticulum</keyword>
<evidence type="ECO:0000256" key="45">
    <source>
        <dbReference type="ARBA" id="ARBA00023200"/>
    </source>
</evidence>
<evidence type="ECO:0000256" key="16">
    <source>
        <dbReference type="ARBA" id="ARBA00022581"/>
    </source>
</evidence>
<keyword evidence="19" id="KW-0645">Protease</keyword>
<evidence type="ECO:0000256" key="44">
    <source>
        <dbReference type="ARBA" id="ARBA00023190"/>
    </source>
</evidence>
<evidence type="ECO:0000256" key="32">
    <source>
        <dbReference type="ARBA" id="ARBA00022844"/>
    </source>
</evidence>
<evidence type="ECO:0000256" key="46">
    <source>
        <dbReference type="ARBA" id="ARBA00023258"/>
    </source>
</evidence>
<comment type="catalytic activity">
    <reaction evidence="51">
        <text>ATP + H2O = ADP + phosphate + H(+)</text>
        <dbReference type="Rhea" id="RHEA:13065"/>
        <dbReference type="ChEBI" id="CHEBI:15377"/>
        <dbReference type="ChEBI" id="CHEBI:15378"/>
        <dbReference type="ChEBI" id="CHEBI:30616"/>
        <dbReference type="ChEBI" id="CHEBI:43474"/>
        <dbReference type="ChEBI" id="CHEBI:456216"/>
        <dbReference type="EC" id="3.6.4.13"/>
    </reaction>
</comment>
<feature type="compositionally biased region" description="Low complexity" evidence="52">
    <location>
        <begin position="2926"/>
        <end position="2957"/>
    </location>
</feature>
<feature type="compositionally biased region" description="Basic residues" evidence="52">
    <location>
        <begin position="517"/>
        <end position="533"/>
    </location>
</feature>
<evidence type="ECO:0000256" key="27">
    <source>
        <dbReference type="ARBA" id="ARBA00022806"/>
    </source>
</evidence>
<keyword evidence="38" id="KW-1182">Viral ion channel</keyword>
<evidence type="ECO:0000256" key="24">
    <source>
        <dbReference type="ARBA" id="ARBA00022741"/>
    </source>
</evidence>
<keyword evidence="31" id="KW-0067">ATP-binding</keyword>
<keyword evidence="25" id="KW-0378">Hydrolase</keyword>
<dbReference type="Pfam" id="PF00998">
    <property type="entry name" value="RdRP_3"/>
    <property type="match status" value="1"/>
</dbReference>
<evidence type="ECO:0000256" key="52">
    <source>
        <dbReference type="SAM" id="MobiDB-lite"/>
    </source>
</evidence>
<organism evidence="57">
    <name type="scientific">Guangxi chinese leopard gecko hepacivirus</name>
    <dbReference type="NCBI Taxonomy" id="2116374"/>
    <lineage>
        <taxon>Viruses</taxon>
        <taxon>Riboviria</taxon>
        <taxon>Orthornavirae</taxon>
        <taxon>Kitrinoviricota</taxon>
        <taxon>Flasuviricetes</taxon>
        <taxon>Amarillovirales</taxon>
        <taxon>Flaviviridae</taxon>
        <taxon>Hepacivirus</taxon>
    </lineage>
</organism>
<evidence type="ECO:0000256" key="3">
    <source>
        <dbReference type="ARBA" id="ARBA00004192"/>
    </source>
</evidence>
<evidence type="ECO:0000256" key="38">
    <source>
        <dbReference type="ARBA" id="ARBA00023039"/>
    </source>
</evidence>
<keyword evidence="28" id="KW-0788">Thiol protease</keyword>
<feature type="transmembrane region" description="Helical" evidence="53">
    <location>
        <begin position="641"/>
        <end position="663"/>
    </location>
</feature>
<feature type="compositionally biased region" description="Basic and acidic residues" evidence="52">
    <location>
        <begin position="2904"/>
        <end position="2914"/>
    </location>
</feature>
<feature type="transmembrane region" description="Helical" evidence="53">
    <location>
        <begin position="907"/>
        <end position="928"/>
    </location>
</feature>
<feature type="transmembrane region" description="Helical" evidence="53">
    <location>
        <begin position="1387"/>
        <end position="1409"/>
    </location>
</feature>
<dbReference type="Pfam" id="PF01001">
    <property type="entry name" value="HCV_NS4b"/>
    <property type="match status" value="1"/>
</dbReference>
<dbReference type="EMBL" id="MG599988">
    <property type="protein sequence ID" value="AVM87252.1"/>
    <property type="molecule type" value="Genomic_RNA"/>
</dbReference>
<feature type="domain" description="Peptidase S29" evidence="56">
    <location>
        <begin position="1505"/>
        <end position="1687"/>
    </location>
</feature>
<dbReference type="SUPFAM" id="SSF52540">
    <property type="entry name" value="P-loop containing nucleoside triphosphate hydrolases"/>
    <property type="match status" value="1"/>
</dbReference>
<dbReference type="GO" id="GO:0017111">
    <property type="term" value="F:ribonucleoside triphosphate phosphatase activity"/>
    <property type="evidence" value="ECO:0007669"/>
    <property type="project" value="UniProtKB-EC"/>
</dbReference>
<keyword evidence="37 53" id="KW-1133">Transmembrane helix</keyword>
<dbReference type="GO" id="GO:0015267">
    <property type="term" value="F:channel activity"/>
    <property type="evidence" value="ECO:0007669"/>
    <property type="project" value="UniProtKB-KW"/>
</dbReference>
<dbReference type="GO" id="GO:0019028">
    <property type="term" value="C:viral capsid"/>
    <property type="evidence" value="ECO:0007669"/>
    <property type="project" value="UniProtKB-KW"/>
</dbReference>
<dbReference type="GO" id="GO:0039502">
    <property type="term" value="P:symbiont-mediated suppression of host type I interferon-mediated signaling pathway"/>
    <property type="evidence" value="ECO:0007669"/>
    <property type="project" value="UniProtKB-KW"/>
</dbReference>
<evidence type="ECO:0000256" key="2">
    <source>
        <dbReference type="ARBA" id="ARBA00004153"/>
    </source>
</evidence>
<evidence type="ECO:0000256" key="41">
    <source>
        <dbReference type="ARBA" id="ARBA00023136"/>
    </source>
</evidence>
<evidence type="ECO:0000256" key="48">
    <source>
        <dbReference type="ARBA" id="ARBA00023296"/>
    </source>
</evidence>
<evidence type="ECO:0000256" key="26">
    <source>
        <dbReference type="ARBA" id="ARBA00022804"/>
    </source>
</evidence>
<feature type="compositionally biased region" description="Polar residues" evidence="52">
    <location>
        <begin position="2971"/>
        <end position="2987"/>
    </location>
</feature>
<evidence type="ECO:0000259" key="54">
    <source>
        <dbReference type="PROSITE" id="PS50507"/>
    </source>
</evidence>
<dbReference type="GO" id="GO:0004197">
    <property type="term" value="F:cysteine-type endopeptidase activity"/>
    <property type="evidence" value="ECO:0007669"/>
    <property type="project" value="InterPro"/>
</dbReference>
<dbReference type="GO" id="GO:0019031">
    <property type="term" value="C:viral envelope"/>
    <property type="evidence" value="ECO:0007669"/>
    <property type="project" value="UniProtKB-KW"/>
</dbReference>
<dbReference type="SUPFAM" id="SSF56672">
    <property type="entry name" value="DNA/RNA polymerases"/>
    <property type="match status" value="1"/>
</dbReference>
<dbReference type="Gene3D" id="1.10.820.10">
    <property type="entry name" value="RNA Helicase Chain A , domain 3"/>
    <property type="match status" value="1"/>
</dbReference>
<evidence type="ECO:0000256" key="25">
    <source>
        <dbReference type="ARBA" id="ARBA00022801"/>
    </source>
</evidence>
<dbReference type="Gene3D" id="3.30.70.270">
    <property type="match status" value="2"/>
</dbReference>
<feature type="region of interest" description="Disordered" evidence="52">
    <location>
        <begin position="3104"/>
        <end position="3153"/>
    </location>
</feature>
<dbReference type="InterPro" id="IPR027417">
    <property type="entry name" value="P-loop_NTPase"/>
</dbReference>
<evidence type="ECO:0000256" key="31">
    <source>
        <dbReference type="ARBA" id="ARBA00022840"/>
    </source>
</evidence>
<proteinExistence type="predicted"/>
<evidence type="ECO:0000256" key="34">
    <source>
        <dbReference type="ARBA" id="ARBA00022879"/>
    </source>
</evidence>
<keyword evidence="29" id="KW-0720">Serine protease</keyword>
<evidence type="ECO:0000256" key="7">
    <source>
        <dbReference type="ARBA" id="ARBA00004563"/>
    </source>
</evidence>
<keyword evidence="11" id="KW-0696">RNA-directed RNA polymerase</keyword>
<keyword evidence="13" id="KW-1170">Fusion of virus membrane with host endosomal membrane</keyword>
<dbReference type="GO" id="GO:0034220">
    <property type="term" value="P:monoatomic ion transmembrane transport"/>
    <property type="evidence" value="ECO:0007669"/>
    <property type="project" value="UniProtKB-KW"/>
</dbReference>
<evidence type="ECO:0000256" key="42">
    <source>
        <dbReference type="ARBA" id="ARBA00023180"/>
    </source>
</evidence>
<evidence type="ECO:0000256" key="15">
    <source>
        <dbReference type="ARBA" id="ARBA00022562"/>
    </source>
</evidence>
<evidence type="ECO:0000256" key="20">
    <source>
        <dbReference type="ARBA" id="ARBA00022679"/>
    </source>
</evidence>
<dbReference type="InterPro" id="IPR043504">
    <property type="entry name" value="Peptidase_S1_PA_chymotrypsin"/>
</dbReference>
<dbReference type="Gene3D" id="2.40.10.120">
    <property type="match status" value="1"/>
</dbReference>
<evidence type="ECO:0000256" key="28">
    <source>
        <dbReference type="ARBA" id="ARBA00022807"/>
    </source>
</evidence>
<dbReference type="Gene3D" id="3.30.160.890">
    <property type="entry name" value="Hepatitis C virus envelope glycoprotein E1, chain C"/>
    <property type="match status" value="1"/>
</dbReference>
<keyword evidence="17" id="KW-1162">Viral penetration into host cytoplasm</keyword>
<evidence type="ECO:0000256" key="1">
    <source>
        <dbReference type="ARBA" id="ARBA00004147"/>
    </source>
</evidence>
<dbReference type="InterPro" id="IPR038170">
    <property type="entry name" value="NS5A_1a_sf"/>
</dbReference>
<dbReference type="SMART" id="SM00487">
    <property type="entry name" value="DEXDc"/>
    <property type="match status" value="1"/>
</dbReference>
<evidence type="ECO:0000256" key="22">
    <source>
        <dbReference type="ARBA" id="ARBA00022695"/>
    </source>
</evidence>
<evidence type="ECO:0000256" key="10">
    <source>
        <dbReference type="ARBA" id="ARBA00022482"/>
    </source>
</evidence>
<keyword evidence="9" id="KW-0813">Transport</keyword>
<dbReference type="GO" id="GO:0055036">
    <property type="term" value="C:virion membrane"/>
    <property type="evidence" value="ECO:0007669"/>
    <property type="project" value="UniProtKB-SubCell"/>
</dbReference>
<keyword evidence="34" id="KW-0261">Viral envelope protein</keyword>
<keyword evidence="26" id="KW-1161">Viral attachment to host cell</keyword>
<feature type="transmembrane region" description="Helical" evidence="53">
    <location>
        <begin position="880"/>
        <end position="901"/>
    </location>
</feature>
<dbReference type="GO" id="GO:0039520">
    <property type="term" value="P:symbiont-mediated activation of host autophagy"/>
    <property type="evidence" value="ECO:0007669"/>
    <property type="project" value="UniProtKB-KW"/>
</dbReference>
<evidence type="ECO:0000256" key="5">
    <source>
        <dbReference type="ARBA" id="ARBA00004338"/>
    </source>
</evidence>
<evidence type="ECO:0000256" key="49">
    <source>
        <dbReference type="ARBA" id="ARBA00023303"/>
    </source>
</evidence>
<comment type="subcellular location">
    <subcellularLocation>
        <location evidence="3">Host cytoplasm</location>
    </subcellularLocation>
    <subcellularLocation>
        <location evidence="2">Host endoplasmic reticulum membrane</location>
        <topology evidence="2">Multi-pass membrane protein</topology>
    </subcellularLocation>
    <subcellularLocation>
        <location evidence="4">Host endoplasmic reticulum membrane</location>
        <topology evidence="4">Peripheral membrane protein</topology>
    </subcellularLocation>
    <subcellularLocation>
        <location evidence="6">Host endoplasmic reticulum membrane</location>
        <topology evidence="6">Single-pass type I membrane protein</topology>
    </subcellularLocation>
    <subcellularLocation>
        <location evidence="5">Host lipid droplet</location>
    </subcellularLocation>
    <subcellularLocation>
        <location evidence="1">Host nucleus</location>
    </subcellularLocation>
    <subcellularLocation>
        <location evidence="7">Virion membrane</location>
        <topology evidence="7">Single-pass type I membrane protein</topology>
    </subcellularLocation>
</comment>
<dbReference type="Gene3D" id="3.40.50.300">
    <property type="entry name" value="P-loop containing nucleotide triphosphate hydrolases"/>
    <property type="match status" value="2"/>
</dbReference>
<feature type="region of interest" description="Disordered" evidence="52">
    <location>
        <begin position="1"/>
        <end position="24"/>
    </location>
</feature>
<keyword evidence="46" id="KW-0922">Interferon antiviral system evasion</keyword>
<keyword evidence="40" id="KW-0406">Ion transport</keyword>
<dbReference type="InterPro" id="IPR007094">
    <property type="entry name" value="RNA-dir_pol_PSvirus"/>
</dbReference>
<evidence type="ECO:0000256" key="21">
    <source>
        <dbReference type="ARBA" id="ARBA00022692"/>
    </source>
</evidence>
<evidence type="ECO:0000256" key="36">
    <source>
        <dbReference type="ARBA" id="ARBA00022953"/>
    </source>
</evidence>
<dbReference type="Pfam" id="PF01539">
    <property type="entry name" value="HCV_env"/>
    <property type="match status" value="1"/>
</dbReference>
<keyword evidence="48" id="KW-1160">Virus entry into host cell</keyword>
<evidence type="ECO:0000256" key="8">
    <source>
        <dbReference type="ARBA" id="ARBA00020107"/>
    </source>
</evidence>
<dbReference type="GO" id="GO:0046872">
    <property type="term" value="F:metal ion binding"/>
    <property type="evidence" value="ECO:0007669"/>
    <property type="project" value="UniProtKB-KW"/>
</dbReference>
<dbReference type="GO" id="GO:0003724">
    <property type="term" value="F:RNA helicase activity"/>
    <property type="evidence" value="ECO:0007669"/>
    <property type="project" value="UniProtKB-EC"/>
</dbReference>
<evidence type="ECO:0000256" key="35">
    <source>
        <dbReference type="ARBA" id="ARBA00022884"/>
    </source>
</evidence>
<evidence type="ECO:0000256" key="40">
    <source>
        <dbReference type="ARBA" id="ARBA00023065"/>
    </source>
</evidence>
<dbReference type="Pfam" id="PF02907">
    <property type="entry name" value="Peptidase_S29"/>
    <property type="match status" value="1"/>
</dbReference>
<keyword evidence="20" id="KW-0808">Transferase</keyword>
<evidence type="ECO:0000256" key="6">
    <source>
        <dbReference type="ARBA" id="ARBA00004482"/>
    </source>
</evidence>
<dbReference type="GO" id="GO:0039694">
    <property type="term" value="P:viral RNA genome replication"/>
    <property type="evidence" value="ECO:0007669"/>
    <property type="project" value="InterPro"/>
</dbReference>
<evidence type="ECO:0000256" key="33">
    <source>
        <dbReference type="ARBA" id="ARBA00022870"/>
    </source>
</evidence>
<dbReference type="GO" id="GO:0046718">
    <property type="term" value="P:symbiont entry into host cell"/>
    <property type="evidence" value="ECO:0007669"/>
    <property type="project" value="UniProtKB-KW"/>
</dbReference>
<evidence type="ECO:0000256" key="11">
    <source>
        <dbReference type="ARBA" id="ARBA00022484"/>
    </source>
</evidence>
<dbReference type="GO" id="GO:0019062">
    <property type="term" value="P:virion attachment to host cell"/>
    <property type="evidence" value="ECO:0007669"/>
    <property type="project" value="UniProtKB-KW"/>
</dbReference>
<evidence type="ECO:0000313" key="57">
    <source>
        <dbReference type="EMBL" id="AVM87252.1"/>
    </source>
</evidence>
<name>A0A2P1GMN9_9FLAV</name>
<feature type="transmembrane region" description="Helical" evidence="53">
    <location>
        <begin position="3980"/>
        <end position="4000"/>
    </location>
</feature>
<keyword evidence="32" id="KW-0946">Virion</keyword>
<keyword evidence="47" id="KW-0899">Viral immunoevasion</keyword>
<evidence type="ECO:0000256" key="30">
    <source>
        <dbReference type="ARBA" id="ARBA00022830"/>
    </source>
</evidence>
<feature type="compositionally biased region" description="Basic residues" evidence="52">
    <location>
        <begin position="51"/>
        <end position="63"/>
    </location>
</feature>
<evidence type="ECO:0000256" key="51">
    <source>
        <dbReference type="ARBA" id="ARBA00047984"/>
    </source>
</evidence>
<feature type="transmembrane region" description="Helical" evidence="53">
    <location>
        <begin position="1197"/>
        <end position="1219"/>
    </location>
</feature>
<accession>A0A2P1GMN9</accession>
<keyword evidence="14" id="KW-0167">Capsid protein</keyword>
<dbReference type="InterPro" id="IPR043128">
    <property type="entry name" value="Rev_trsase/Diguanyl_cyclase"/>
</dbReference>
<evidence type="ECO:0000256" key="9">
    <source>
        <dbReference type="ARBA" id="ARBA00022448"/>
    </source>
</evidence>